<evidence type="ECO:0000313" key="3">
    <source>
        <dbReference type="EMBL" id="SHJ49652.1"/>
    </source>
</evidence>
<dbReference type="GO" id="GO:0004512">
    <property type="term" value="F:inositol-3-phosphate synthase activity"/>
    <property type="evidence" value="ECO:0007669"/>
    <property type="project" value="InterPro"/>
</dbReference>
<proteinExistence type="inferred from homology"/>
<keyword evidence="4" id="KW-1185">Reference proteome</keyword>
<dbReference type="EMBL" id="FQZQ01000009">
    <property type="protein sequence ID" value="SHJ49652.1"/>
    <property type="molecule type" value="Genomic_DNA"/>
</dbReference>
<reference evidence="4" key="1">
    <citation type="submission" date="2016-11" db="EMBL/GenBank/DDBJ databases">
        <authorList>
            <person name="Varghese N."/>
            <person name="Submissions S."/>
        </authorList>
    </citation>
    <scope>NUCLEOTIDE SEQUENCE [LARGE SCALE GENOMIC DNA]</scope>
    <source>
        <strain evidence="4">DSM 100564</strain>
    </source>
</reference>
<sequence>MTNNNKIRTAIVGVGNCASSLIQGVSYCRALGANAIGVSFPELDGYTPADVELVAGFDVDARKVGLTLGEAAFAAPNCTEQFHTDLAEQSAIVHRGPDLDGVAAHMLTKPEDRSFRLSKTPALNKEGVVRVLRESGAEVMIIFLPVGSQKACEFYTECAIEAGVALVNGIPVFIASNPVWAAKFEAAGLPVLGDDFKAQLGATIVHRTLANLADMRGVEIDRTYQLNVGGNTDFLNMSEHGRLELKRESKTEAVQAAMEERLEETDIRIGPSDYVPWLNDRKVAYVRLEGRLFGGARTNIEVRLDVEDSPNAAAEALTAIRCARIARDRGLSGPVNAASAFLFKHPPAQVEDTDAHDLLLGFANGS</sequence>
<dbReference type="InterPro" id="IPR052199">
    <property type="entry name" value="MIPS"/>
</dbReference>
<dbReference type="SUPFAM" id="SSF51735">
    <property type="entry name" value="NAD(P)-binding Rossmann-fold domains"/>
    <property type="match status" value="1"/>
</dbReference>
<evidence type="ECO:0000256" key="1">
    <source>
        <dbReference type="ARBA" id="ARBA00010813"/>
    </source>
</evidence>
<dbReference type="PANTHER" id="PTHR43125">
    <property type="entry name" value="INOSITOL-3-PHOSPHATE SYNTHASE"/>
    <property type="match status" value="1"/>
</dbReference>
<evidence type="ECO:0000313" key="4">
    <source>
        <dbReference type="Proteomes" id="UP000183982"/>
    </source>
</evidence>
<dbReference type="Pfam" id="PF01658">
    <property type="entry name" value="Inos-1-P_synth"/>
    <property type="match status" value="1"/>
</dbReference>
<dbReference type="PIRSF" id="PIRSF015578">
    <property type="entry name" value="Myoinos-ppht_syn"/>
    <property type="match status" value="1"/>
</dbReference>
<gene>
    <name evidence="3" type="ORF">SAMN05444000_109107</name>
</gene>
<dbReference type="STRING" id="1470563.SAMN05444000_109107"/>
<dbReference type="OrthoDB" id="9766811at2"/>
<accession>A0A1M6JSQ1</accession>
<dbReference type="PANTHER" id="PTHR43125:SF1">
    <property type="entry name" value="INOSITOL-3-PHOSPHATE SYNTHASE"/>
    <property type="match status" value="1"/>
</dbReference>
<comment type="similarity">
    <text evidence="1">Belongs to the myo-inositol 1-phosphate synthase family.</text>
</comment>
<dbReference type="SUPFAM" id="SSF55347">
    <property type="entry name" value="Glyceraldehyde-3-phosphate dehydrogenase-like, C-terminal domain"/>
    <property type="match status" value="1"/>
</dbReference>
<dbReference type="Gene3D" id="3.40.50.720">
    <property type="entry name" value="NAD(P)-binding Rossmann-like Domain"/>
    <property type="match status" value="1"/>
</dbReference>
<name>A0A1M6JSQ1_9RHOB</name>
<dbReference type="AlphaFoldDB" id="A0A1M6JSQ1"/>
<dbReference type="InterPro" id="IPR002587">
    <property type="entry name" value="Myo-inos-1-P_Synthase"/>
</dbReference>
<dbReference type="GO" id="GO:0008654">
    <property type="term" value="P:phospholipid biosynthetic process"/>
    <property type="evidence" value="ECO:0007669"/>
    <property type="project" value="InterPro"/>
</dbReference>
<dbReference type="InterPro" id="IPR036291">
    <property type="entry name" value="NAD(P)-bd_dom_sf"/>
</dbReference>
<evidence type="ECO:0000259" key="2">
    <source>
        <dbReference type="Pfam" id="PF01658"/>
    </source>
</evidence>
<dbReference type="InterPro" id="IPR013021">
    <property type="entry name" value="Myo-inos-1-P_Synthase_GAPDH"/>
</dbReference>
<dbReference type="Gene3D" id="3.30.360.10">
    <property type="entry name" value="Dihydrodipicolinate Reductase, domain 2"/>
    <property type="match status" value="1"/>
</dbReference>
<dbReference type="GO" id="GO:0006021">
    <property type="term" value="P:inositol biosynthetic process"/>
    <property type="evidence" value="ECO:0007669"/>
    <property type="project" value="InterPro"/>
</dbReference>
<protein>
    <submittedName>
        <fullName evidence="3">Myo-inositol-1-phosphate synthase</fullName>
    </submittedName>
</protein>
<feature type="domain" description="Myo-inositol-1-phosphate synthase GAPDH-like" evidence="2">
    <location>
        <begin position="201"/>
        <end position="309"/>
    </location>
</feature>
<dbReference type="RefSeq" id="WP_073252032.1">
    <property type="nucleotide sequence ID" value="NZ_FQZQ01000009.1"/>
</dbReference>
<dbReference type="Proteomes" id="UP000183982">
    <property type="component" value="Unassembled WGS sequence"/>
</dbReference>
<organism evidence="3 4">
    <name type="scientific">Shimia gijangensis</name>
    <dbReference type="NCBI Taxonomy" id="1470563"/>
    <lineage>
        <taxon>Bacteria</taxon>
        <taxon>Pseudomonadati</taxon>
        <taxon>Pseudomonadota</taxon>
        <taxon>Alphaproteobacteria</taxon>
        <taxon>Rhodobacterales</taxon>
        <taxon>Roseobacteraceae</taxon>
    </lineage>
</organism>